<dbReference type="InterPro" id="IPR027417">
    <property type="entry name" value="P-loop_NTPase"/>
</dbReference>
<evidence type="ECO:0000256" key="10">
    <source>
        <dbReference type="ARBA" id="ARBA00044969"/>
    </source>
</evidence>
<dbReference type="InterPro" id="IPR007694">
    <property type="entry name" value="DNA_helicase_DnaB-like_C"/>
</dbReference>
<dbReference type="PANTHER" id="PTHR30153:SF2">
    <property type="entry name" value="REPLICATIVE DNA HELICASE"/>
    <property type="match status" value="1"/>
</dbReference>
<dbReference type="Gene3D" id="1.10.860.10">
    <property type="entry name" value="DNAb Helicase, Chain A"/>
    <property type="match status" value="1"/>
</dbReference>
<dbReference type="EC" id="5.6.2.3" evidence="10"/>
<dbReference type="GO" id="GO:0003677">
    <property type="term" value="F:DNA binding"/>
    <property type="evidence" value="ECO:0007669"/>
    <property type="project" value="UniProtKB-KW"/>
</dbReference>
<keyword evidence="3" id="KW-0235">DNA replication</keyword>
<evidence type="ECO:0000256" key="2">
    <source>
        <dbReference type="ARBA" id="ARBA00022515"/>
    </source>
</evidence>
<keyword evidence="5" id="KW-0378">Hydrolase</keyword>
<keyword evidence="7" id="KW-0067">ATP-binding</keyword>
<dbReference type="GO" id="GO:0043139">
    <property type="term" value="F:5'-3' DNA helicase activity"/>
    <property type="evidence" value="ECO:0007669"/>
    <property type="project" value="UniProtKB-EC"/>
</dbReference>
<dbReference type="SUPFAM" id="SSF52540">
    <property type="entry name" value="P-loop containing nucleoside triphosphate hydrolases"/>
    <property type="match status" value="1"/>
</dbReference>
<dbReference type="Pfam" id="PF03796">
    <property type="entry name" value="DnaB_C"/>
    <property type="match status" value="1"/>
</dbReference>
<dbReference type="Pfam" id="PF00772">
    <property type="entry name" value="DnaB"/>
    <property type="match status" value="1"/>
</dbReference>
<evidence type="ECO:0000256" key="8">
    <source>
        <dbReference type="ARBA" id="ARBA00023125"/>
    </source>
</evidence>
<keyword evidence="9" id="KW-0413">Isomerase</keyword>
<evidence type="ECO:0000256" key="1">
    <source>
        <dbReference type="ARBA" id="ARBA00008428"/>
    </source>
</evidence>
<sequence length="425" mass="49020">MLKDLFSIESEKAVLCCIMKYKSNLKAAINTIEEGDFNCKKNLIVFLALRNLIAKGIKIDLPMVTEELGNYSKYEVIDFAYISDIYNCNCLESNFKDYIRIIKRYRYLRLMSKTLKEINSSIKLGRVNYEQIHNKLLKCIFYMKNVNREENISIREQVRSIYNYLINKDRPILYKTGFNKLDNIISGILPGELVIVAGRPATGKTSFCINILKYNSIVKNNTVFFFSLEMSASQVIIKLVSLMASIDSRLINSKNLNIKETNEIIRALKVVMKSNIYLYDDTFTSTIDIYNYVIKRKSQSERNIIIIDYVQLIKITSISGNRSVDISEISSYLKNISKELNTPIILISQLNRQIEQRLNKTPILSDLRESGSLEQDADKVIFLSRDYFSSNRNEDISVVIGKNRNGPTGTIKLKFIKKYNIFVDA</sequence>
<keyword evidence="8" id="KW-0238">DNA-binding</keyword>
<reference evidence="13" key="1">
    <citation type="submission" date="2021-02" db="EMBL/GenBank/DDBJ databases">
        <authorList>
            <person name="Franco D."/>
        </authorList>
    </citation>
    <scope>NUCLEOTIDE SEQUENCE</scope>
    <source>
        <strain evidence="13">RANSCY</strain>
    </source>
</reference>
<protein>
    <recommendedName>
        <fullName evidence="10">DNA 5'-3' helicase</fullName>
        <ecNumber evidence="10">5.6.2.3</ecNumber>
    </recommendedName>
</protein>
<keyword evidence="4" id="KW-0547">Nucleotide-binding</keyword>
<comment type="similarity">
    <text evidence="1">Belongs to the helicase family. DnaB subfamily.</text>
</comment>
<feature type="domain" description="SF4 helicase" evidence="12">
    <location>
        <begin position="167"/>
        <end position="425"/>
    </location>
</feature>
<dbReference type="GO" id="GO:0016787">
    <property type="term" value="F:hydrolase activity"/>
    <property type="evidence" value="ECO:0007669"/>
    <property type="project" value="UniProtKB-KW"/>
</dbReference>
<evidence type="ECO:0000313" key="13">
    <source>
        <dbReference type="EMBL" id="QSW37927.1"/>
    </source>
</evidence>
<dbReference type="EMBL" id="CP071412">
    <property type="protein sequence ID" value="QSW37927.1"/>
    <property type="molecule type" value="Genomic_DNA"/>
</dbReference>
<dbReference type="InterPro" id="IPR016136">
    <property type="entry name" value="DNA_helicase_N/primase_C"/>
</dbReference>
<dbReference type="GO" id="GO:0005524">
    <property type="term" value="F:ATP binding"/>
    <property type="evidence" value="ECO:0007669"/>
    <property type="project" value="UniProtKB-KW"/>
</dbReference>
<dbReference type="GO" id="GO:0005829">
    <property type="term" value="C:cytosol"/>
    <property type="evidence" value="ECO:0007669"/>
    <property type="project" value="TreeGrafter"/>
</dbReference>
<evidence type="ECO:0000256" key="7">
    <source>
        <dbReference type="ARBA" id="ARBA00022840"/>
    </source>
</evidence>
<evidence type="ECO:0000256" key="11">
    <source>
        <dbReference type="ARBA" id="ARBA00048954"/>
    </source>
</evidence>
<evidence type="ECO:0000259" key="12">
    <source>
        <dbReference type="PROSITE" id="PS51199"/>
    </source>
</evidence>
<comment type="catalytic activity">
    <reaction evidence="11">
        <text>ATP + H2O = ADP + phosphate + H(+)</text>
        <dbReference type="Rhea" id="RHEA:13065"/>
        <dbReference type="ChEBI" id="CHEBI:15377"/>
        <dbReference type="ChEBI" id="CHEBI:15378"/>
        <dbReference type="ChEBI" id="CHEBI:30616"/>
        <dbReference type="ChEBI" id="CHEBI:43474"/>
        <dbReference type="ChEBI" id="CHEBI:456216"/>
        <dbReference type="EC" id="5.6.2.3"/>
    </reaction>
</comment>
<evidence type="ECO:0000256" key="9">
    <source>
        <dbReference type="ARBA" id="ARBA00023235"/>
    </source>
</evidence>
<keyword evidence="2" id="KW-0639">Primosome</keyword>
<dbReference type="Gene3D" id="3.40.50.300">
    <property type="entry name" value="P-loop containing nucleotide triphosphate hydrolases"/>
    <property type="match status" value="1"/>
</dbReference>
<dbReference type="GO" id="GO:1990077">
    <property type="term" value="C:primosome complex"/>
    <property type="evidence" value="ECO:0007669"/>
    <property type="project" value="UniProtKB-KW"/>
</dbReference>
<dbReference type="InterPro" id="IPR007693">
    <property type="entry name" value="DNA_helicase_DnaB-like_N"/>
</dbReference>
<evidence type="ECO:0000256" key="6">
    <source>
        <dbReference type="ARBA" id="ARBA00022806"/>
    </source>
</evidence>
<keyword evidence="6" id="KW-0347">Helicase</keyword>
<reference evidence="13" key="2">
    <citation type="submission" date="2021-03" db="EMBL/GenBank/DDBJ databases">
        <title>Alternative transmission patterns in independently acquired nutritional co-symbionts of Dictyopharidae planthoppers.</title>
        <authorList>
            <person name="Michalik A."/>
            <person name="Lukasik P."/>
        </authorList>
    </citation>
    <scope>NUCLEOTIDE SEQUENCE</scope>
    <source>
        <strain evidence="13">RANSCY</strain>
    </source>
</reference>
<evidence type="ECO:0000256" key="5">
    <source>
        <dbReference type="ARBA" id="ARBA00022801"/>
    </source>
</evidence>
<dbReference type="InterPro" id="IPR036185">
    <property type="entry name" value="DNA_heli_DnaB-like_N_sf"/>
</dbReference>
<dbReference type="AlphaFoldDB" id="A0A975AEH3"/>
<gene>
    <name evidence="13" type="ORF">JSR06_00495</name>
</gene>
<dbReference type="SUPFAM" id="SSF48024">
    <property type="entry name" value="N-terminal domain of DnaB helicase"/>
    <property type="match status" value="1"/>
</dbReference>
<accession>A0A975AEH3</accession>
<dbReference type="Proteomes" id="UP000663347">
    <property type="component" value="Chromosome"/>
</dbReference>
<dbReference type="PANTHER" id="PTHR30153">
    <property type="entry name" value="REPLICATIVE DNA HELICASE DNAB"/>
    <property type="match status" value="1"/>
</dbReference>
<evidence type="ECO:0000256" key="4">
    <source>
        <dbReference type="ARBA" id="ARBA00022741"/>
    </source>
</evidence>
<name>A0A975AEH3_9PROT</name>
<evidence type="ECO:0000313" key="14">
    <source>
        <dbReference type="Proteomes" id="UP000663347"/>
    </source>
</evidence>
<evidence type="ECO:0000256" key="3">
    <source>
        <dbReference type="ARBA" id="ARBA00022705"/>
    </source>
</evidence>
<dbReference type="PROSITE" id="PS51199">
    <property type="entry name" value="SF4_HELICASE"/>
    <property type="match status" value="1"/>
</dbReference>
<organism evidence="13 14">
    <name type="scientific">Candidatus Vidania fulgoroideorum</name>
    <dbReference type="NCBI Taxonomy" id="881286"/>
    <lineage>
        <taxon>Bacteria</taxon>
        <taxon>Pseudomonadati</taxon>
        <taxon>Pseudomonadota</taxon>
        <taxon>Betaproteobacteria</taxon>
        <taxon>Candidatus Vidania</taxon>
    </lineage>
</organism>
<dbReference type="GO" id="GO:0006269">
    <property type="term" value="P:DNA replication, synthesis of primer"/>
    <property type="evidence" value="ECO:0007669"/>
    <property type="project" value="UniProtKB-KW"/>
</dbReference>
<proteinExistence type="inferred from homology"/>